<proteinExistence type="predicted"/>
<gene>
    <name evidence="1" type="ORF">APZ42_030978</name>
</gene>
<protein>
    <submittedName>
        <fullName evidence="1">Uncharacterized protein</fullName>
    </submittedName>
</protein>
<reference evidence="1 2" key="1">
    <citation type="submission" date="2016-03" db="EMBL/GenBank/DDBJ databases">
        <title>EvidentialGene: Evidence-directed Construction of Genes on Genomes.</title>
        <authorList>
            <person name="Gilbert D.G."/>
            <person name="Choi J.-H."/>
            <person name="Mockaitis K."/>
            <person name="Colbourne J."/>
            <person name="Pfrender M."/>
        </authorList>
    </citation>
    <scope>NUCLEOTIDE SEQUENCE [LARGE SCALE GENOMIC DNA]</scope>
    <source>
        <strain evidence="1 2">Xinb3</strain>
        <tissue evidence="1">Complete organism</tissue>
    </source>
</reference>
<sequence>MLSRRTHLPNLFQLNKPCEESCSLSLESCLFFLPTLASLSYPFFQQPQIT</sequence>
<evidence type="ECO:0000313" key="1">
    <source>
        <dbReference type="EMBL" id="KZS05723.1"/>
    </source>
</evidence>
<comment type="caution">
    <text evidence="1">The sequence shown here is derived from an EMBL/GenBank/DDBJ whole genome shotgun (WGS) entry which is preliminary data.</text>
</comment>
<evidence type="ECO:0000313" key="2">
    <source>
        <dbReference type="Proteomes" id="UP000076858"/>
    </source>
</evidence>
<organism evidence="1 2">
    <name type="scientific">Daphnia magna</name>
    <dbReference type="NCBI Taxonomy" id="35525"/>
    <lineage>
        <taxon>Eukaryota</taxon>
        <taxon>Metazoa</taxon>
        <taxon>Ecdysozoa</taxon>
        <taxon>Arthropoda</taxon>
        <taxon>Crustacea</taxon>
        <taxon>Branchiopoda</taxon>
        <taxon>Diplostraca</taxon>
        <taxon>Cladocera</taxon>
        <taxon>Anomopoda</taxon>
        <taxon>Daphniidae</taxon>
        <taxon>Daphnia</taxon>
    </lineage>
</organism>
<dbReference type="EMBL" id="LRGB01002864">
    <property type="protein sequence ID" value="KZS05723.1"/>
    <property type="molecule type" value="Genomic_DNA"/>
</dbReference>
<accession>A0A164N857</accession>
<dbReference type="AlphaFoldDB" id="A0A164N857"/>
<dbReference type="Proteomes" id="UP000076858">
    <property type="component" value="Unassembled WGS sequence"/>
</dbReference>
<name>A0A164N857_9CRUS</name>
<keyword evidence="2" id="KW-1185">Reference proteome</keyword>